<dbReference type="Proteomes" id="UP001212411">
    <property type="component" value="Chromosome 3"/>
</dbReference>
<dbReference type="Gene3D" id="3.40.50.1010">
    <property type="entry name" value="5'-nuclease"/>
    <property type="match status" value="2"/>
</dbReference>
<name>A0AAE9WFY8_9SCHI</name>
<dbReference type="CDD" id="cd09870">
    <property type="entry name" value="PIN_YEN1"/>
    <property type="match status" value="1"/>
</dbReference>
<dbReference type="InterPro" id="IPR006086">
    <property type="entry name" value="XPG-I_dom"/>
</dbReference>
<dbReference type="RefSeq" id="XP_056039812.1">
    <property type="nucleotide sequence ID" value="XM_056183604.1"/>
</dbReference>
<evidence type="ECO:0000256" key="3">
    <source>
        <dbReference type="SAM" id="MobiDB-lite"/>
    </source>
</evidence>
<feature type="compositionally biased region" description="Basic and acidic residues" evidence="3">
    <location>
        <begin position="441"/>
        <end position="456"/>
    </location>
</feature>
<evidence type="ECO:0000256" key="2">
    <source>
        <dbReference type="ARBA" id="ARBA00022801"/>
    </source>
</evidence>
<keyword evidence="2" id="KW-0378">Hydrolase</keyword>
<feature type="domain" description="XPG-I" evidence="4">
    <location>
        <begin position="109"/>
        <end position="181"/>
    </location>
</feature>
<dbReference type="Pfam" id="PF00752">
    <property type="entry name" value="XPG_N"/>
    <property type="match status" value="1"/>
</dbReference>
<feature type="region of interest" description="Disordered" evidence="3">
    <location>
        <begin position="502"/>
        <end position="524"/>
    </location>
</feature>
<evidence type="ECO:0000259" key="5">
    <source>
        <dbReference type="SMART" id="SM00485"/>
    </source>
</evidence>
<dbReference type="InterPro" id="IPR006084">
    <property type="entry name" value="XPG/Rad2"/>
</dbReference>
<dbReference type="GO" id="GO:0004527">
    <property type="term" value="F:exonuclease activity"/>
    <property type="evidence" value="ECO:0007669"/>
    <property type="project" value="UniProtKB-KW"/>
</dbReference>
<proteinExistence type="predicted"/>
<dbReference type="EMBL" id="CP115613">
    <property type="protein sequence ID" value="WBW75569.1"/>
    <property type="molecule type" value="Genomic_DNA"/>
</dbReference>
<feature type="compositionally biased region" description="Basic and acidic residues" evidence="3">
    <location>
        <begin position="509"/>
        <end position="524"/>
    </location>
</feature>
<dbReference type="PANTHER" id="PTHR11081:SF75">
    <property type="entry name" value="ENDONUCLEASE, PUTATIVE (AFU_ORTHOLOGUE AFUA_3G13260)-RELATED"/>
    <property type="match status" value="1"/>
</dbReference>
<dbReference type="GeneID" id="80878293"/>
<dbReference type="PRINTS" id="PR00853">
    <property type="entry name" value="XPGRADSUPER"/>
</dbReference>
<evidence type="ECO:0000259" key="4">
    <source>
        <dbReference type="SMART" id="SM00484"/>
    </source>
</evidence>
<keyword evidence="1" id="KW-0540">Nuclease</keyword>
<dbReference type="Pfam" id="PF00867">
    <property type="entry name" value="XPG_I"/>
    <property type="match status" value="1"/>
</dbReference>
<reference evidence="6 7" key="1">
    <citation type="journal article" date="2023" name="G3 (Bethesda)">
        <title>A high-quality reference genome for the fission yeast Schizosaccharomyces osmophilus.</title>
        <authorList>
            <person name="Jia G.S."/>
            <person name="Zhang W.C."/>
            <person name="Liang Y."/>
            <person name="Liu X.H."/>
            <person name="Rhind N."/>
            <person name="Pidoux A."/>
            <person name="Brysch-Herzberg M."/>
            <person name="Du L.L."/>
        </authorList>
    </citation>
    <scope>NUCLEOTIDE SEQUENCE [LARGE SCALE GENOMIC DNA]</scope>
    <source>
        <strain evidence="6 7">CBS 15793</strain>
    </source>
</reference>
<dbReference type="SMART" id="SM00485">
    <property type="entry name" value="XPGN"/>
    <property type="match status" value="1"/>
</dbReference>
<keyword evidence="7" id="KW-1185">Reference proteome</keyword>
<dbReference type="AlphaFoldDB" id="A0AAE9WFY8"/>
<evidence type="ECO:0000313" key="6">
    <source>
        <dbReference type="EMBL" id="WBW75569.1"/>
    </source>
</evidence>
<gene>
    <name evidence="6" type="ORF">SOMG_04827</name>
</gene>
<protein>
    <submittedName>
        <fullName evidence="6">5'-3' exonuclease, C-terminal domain superfamily</fullName>
    </submittedName>
</protein>
<evidence type="ECO:0000313" key="7">
    <source>
        <dbReference type="Proteomes" id="UP001212411"/>
    </source>
</evidence>
<evidence type="ECO:0000256" key="1">
    <source>
        <dbReference type="ARBA" id="ARBA00022722"/>
    </source>
</evidence>
<organism evidence="6 7">
    <name type="scientific">Schizosaccharomyces osmophilus</name>
    <dbReference type="NCBI Taxonomy" id="2545709"/>
    <lineage>
        <taxon>Eukaryota</taxon>
        <taxon>Fungi</taxon>
        <taxon>Dikarya</taxon>
        <taxon>Ascomycota</taxon>
        <taxon>Taphrinomycotina</taxon>
        <taxon>Schizosaccharomycetes</taxon>
        <taxon>Schizosaccharomycetales</taxon>
        <taxon>Schizosaccharomycetaceae</taxon>
        <taxon>Schizosaccharomyces</taxon>
    </lineage>
</organism>
<dbReference type="PANTHER" id="PTHR11081">
    <property type="entry name" value="FLAP ENDONUCLEASE FAMILY MEMBER"/>
    <property type="match status" value="1"/>
</dbReference>
<dbReference type="InterPro" id="IPR006085">
    <property type="entry name" value="XPG_DNA_repair_N"/>
</dbReference>
<dbReference type="InterPro" id="IPR029060">
    <property type="entry name" value="PIN-like_dom_sf"/>
</dbReference>
<dbReference type="GO" id="GO:0006281">
    <property type="term" value="P:DNA repair"/>
    <property type="evidence" value="ECO:0007669"/>
    <property type="project" value="UniProtKB-ARBA"/>
</dbReference>
<dbReference type="KEGG" id="som:SOMG_04827"/>
<dbReference type="InterPro" id="IPR036279">
    <property type="entry name" value="5-3_exonuclease_C_sf"/>
</dbReference>
<dbReference type="SUPFAM" id="SSF47807">
    <property type="entry name" value="5' to 3' exonuclease, C-terminal subdomain"/>
    <property type="match status" value="1"/>
</dbReference>
<feature type="region of interest" description="Disordered" evidence="3">
    <location>
        <begin position="441"/>
        <end position="469"/>
    </location>
</feature>
<dbReference type="SUPFAM" id="SSF88723">
    <property type="entry name" value="PIN domain-like"/>
    <property type="match status" value="1"/>
</dbReference>
<keyword evidence="6" id="KW-0269">Exonuclease</keyword>
<feature type="domain" description="XPG N-terminal" evidence="5">
    <location>
        <begin position="1"/>
        <end position="101"/>
    </location>
</feature>
<dbReference type="SMART" id="SM00484">
    <property type="entry name" value="XPGI"/>
    <property type="match status" value="1"/>
</dbReference>
<dbReference type="GO" id="GO:0017108">
    <property type="term" value="F:5'-flap endonuclease activity"/>
    <property type="evidence" value="ECO:0007669"/>
    <property type="project" value="TreeGrafter"/>
</dbReference>
<sequence>MGIPGLWDEFRDCFRESNLIEVSTSCWNAEKRCLRIAVDAAIWSVQIQASQGGTNPALRTLFYRLCHLLEWGIHAIFVFDGPNKPPWKRNRHVRPKVSGNYESMKHLIQLFGMQVWEAPGEAEAECAKLQRLQLVDYVLTEDVDAFAFGATKVIRCSPAERKSLLNVRIYEMEKISQKLDINQPGVILIGLMRGGDYHSKGIEHCGLQTAIGAAKLGFGDRLISSDHLDTWRSQLQHCIQVNKYNTFGFKRPNFIIDQDFPDPLVKHYYTHPEVSSKETLKLHFSQFDWSQKPDVKALYTYAQKRFQWVSLQGSIKFINNIAYPLLVFELLHSTVIDSNIYTASHKTRRNKSTGMILEKQITFYPNKILDCEWHIKTNVHDNEANAPLKNQWKSLLEENTSWIPACFIKTAKYARISQFFGRTNSDLGRLVQKTKRLSLDPEESRNSIHAEREKTTVTKKPAGLLPTNLFSKPRTQFSQIIPQTTDDSFTDDDLPKIQEILPRSSIKTGNREDQSQPDSRFNKDLTVKSKGHLSKDQFIKKIYIRESLNGSWKEDIGASGRRKMYENIPIIDLS</sequence>
<accession>A0AAE9WFY8</accession>